<dbReference type="InterPro" id="IPR013766">
    <property type="entry name" value="Thioredoxin_domain"/>
</dbReference>
<dbReference type="InterPro" id="IPR036249">
    <property type="entry name" value="Thioredoxin-like_sf"/>
</dbReference>
<evidence type="ECO:0000313" key="7">
    <source>
        <dbReference type="Proteomes" id="UP001176891"/>
    </source>
</evidence>
<dbReference type="CDD" id="cd02966">
    <property type="entry name" value="TlpA_like_family"/>
    <property type="match status" value="1"/>
</dbReference>
<dbReference type="PROSITE" id="PS51352">
    <property type="entry name" value="THIOREDOXIN_2"/>
    <property type="match status" value="1"/>
</dbReference>
<dbReference type="Proteomes" id="UP001176891">
    <property type="component" value="Unassembled WGS sequence"/>
</dbReference>
<comment type="caution">
    <text evidence="6">The sequence shown here is derived from an EMBL/GenBank/DDBJ whole genome shotgun (WGS) entry which is preliminary data.</text>
</comment>
<dbReference type="PROSITE" id="PS51257">
    <property type="entry name" value="PROKAR_LIPOPROTEIN"/>
    <property type="match status" value="1"/>
</dbReference>
<evidence type="ECO:0000259" key="5">
    <source>
        <dbReference type="PROSITE" id="PS51352"/>
    </source>
</evidence>
<dbReference type="EMBL" id="JAUOEM010000003">
    <property type="protein sequence ID" value="MDO5987617.1"/>
    <property type="molecule type" value="Genomic_DNA"/>
</dbReference>
<keyword evidence="4" id="KW-0676">Redox-active center</keyword>
<dbReference type="PANTHER" id="PTHR42852">
    <property type="entry name" value="THIOL:DISULFIDE INTERCHANGE PROTEIN DSBE"/>
    <property type="match status" value="1"/>
</dbReference>
<dbReference type="InterPro" id="IPR013740">
    <property type="entry name" value="Redoxin"/>
</dbReference>
<comment type="subcellular location">
    <subcellularLocation>
        <location evidence="1">Cell envelope</location>
    </subcellularLocation>
</comment>
<dbReference type="PANTHER" id="PTHR42852:SF6">
    <property type="entry name" value="THIOL:DISULFIDE INTERCHANGE PROTEIN DSBE"/>
    <property type="match status" value="1"/>
</dbReference>
<protein>
    <submittedName>
        <fullName evidence="6">TlpA disulfide reductase family protein</fullName>
    </submittedName>
</protein>
<proteinExistence type="predicted"/>
<feature type="domain" description="Thioredoxin" evidence="5">
    <location>
        <begin position="191"/>
        <end position="332"/>
    </location>
</feature>
<dbReference type="Pfam" id="PF08534">
    <property type="entry name" value="Redoxin"/>
    <property type="match status" value="1"/>
</dbReference>
<dbReference type="InterPro" id="IPR050553">
    <property type="entry name" value="Thioredoxin_ResA/DsbE_sf"/>
</dbReference>
<keyword evidence="2" id="KW-0201">Cytochrome c-type biogenesis</keyword>
<dbReference type="RefSeq" id="WP_303282181.1">
    <property type="nucleotide sequence ID" value="NZ_BAABCZ010000010.1"/>
</dbReference>
<reference evidence="6" key="1">
    <citation type="submission" date="2023-07" db="EMBL/GenBank/DDBJ databases">
        <title>Two novel species in the genus Flavivirga.</title>
        <authorList>
            <person name="Kwon K."/>
        </authorList>
    </citation>
    <scope>NUCLEOTIDE SEQUENCE</scope>
    <source>
        <strain evidence="6">KACC 14157</strain>
    </source>
</reference>
<dbReference type="Gene3D" id="3.40.30.10">
    <property type="entry name" value="Glutaredoxin"/>
    <property type="match status" value="1"/>
</dbReference>
<evidence type="ECO:0000256" key="4">
    <source>
        <dbReference type="ARBA" id="ARBA00023284"/>
    </source>
</evidence>
<accession>A0ABT8X0Z0</accession>
<dbReference type="SUPFAM" id="SSF52833">
    <property type="entry name" value="Thioredoxin-like"/>
    <property type="match status" value="1"/>
</dbReference>
<keyword evidence="3" id="KW-1015">Disulfide bond</keyword>
<name>A0ABT8X0Z0_9FLAO</name>
<keyword evidence="7" id="KW-1185">Reference proteome</keyword>
<evidence type="ECO:0000256" key="3">
    <source>
        <dbReference type="ARBA" id="ARBA00023157"/>
    </source>
</evidence>
<gene>
    <name evidence="6" type="ORF">Q4Q39_09425</name>
</gene>
<evidence type="ECO:0000256" key="1">
    <source>
        <dbReference type="ARBA" id="ARBA00004196"/>
    </source>
</evidence>
<evidence type="ECO:0000256" key="2">
    <source>
        <dbReference type="ARBA" id="ARBA00022748"/>
    </source>
</evidence>
<evidence type="ECO:0000313" key="6">
    <source>
        <dbReference type="EMBL" id="MDO5987617.1"/>
    </source>
</evidence>
<sequence length="333" mass="37660">MKKLICIVSIVIVIVACKKESTKDYVTLSGTIKNQSSDSLLIGKRSVIKKMKVDAEGNFSDTLKVEETGNYILFDGEQRASIYLKNGYDLNINLDTKKFHETLVFSGNGAEANNYLVKKGILEKRLFDYETLLAMDQASLDRTMDEYTKSVTSLLETTKSLDSSFVASEKKNTKMTTEMLKRTYQKKQLLALKGQASPKFVDYENYAGGTTSLNDLKGKYVYIDMWATWCGPCKAEIPFLKEVEKAYHDKNIAFVSISIDKKKAYNTWRNMVKDKALSGIQLWAKEDKTFVDEYKVSGIPRFILIDPNGNVVNADAPRPSSDKLKVLFKELNI</sequence>
<organism evidence="6 7">
    <name type="scientific">Flavivirga amylovorans</name>
    <dbReference type="NCBI Taxonomy" id="870486"/>
    <lineage>
        <taxon>Bacteria</taxon>
        <taxon>Pseudomonadati</taxon>
        <taxon>Bacteroidota</taxon>
        <taxon>Flavobacteriia</taxon>
        <taxon>Flavobacteriales</taxon>
        <taxon>Flavobacteriaceae</taxon>
        <taxon>Flavivirga</taxon>
    </lineage>
</organism>